<dbReference type="InterPro" id="IPR005467">
    <property type="entry name" value="His_kinase_dom"/>
</dbReference>
<protein>
    <recommendedName>
        <fullName evidence="8">Protein-serine/threonine kinase</fullName>
        <ecNumber evidence="8">2.7.11.-</ecNumber>
    </recommendedName>
</protein>
<dbReference type="SUPFAM" id="SSF55874">
    <property type="entry name" value="ATPase domain of HSP90 chaperone/DNA topoisomerase II/histidine kinase"/>
    <property type="match status" value="1"/>
</dbReference>
<feature type="region of interest" description="Disordered" evidence="9">
    <location>
        <begin position="64"/>
        <end position="95"/>
    </location>
</feature>
<feature type="region of interest" description="Disordered" evidence="9">
    <location>
        <begin position="218"/>
        <end position="249"/>
    </location>
</feature>
<dbReference type="PROSITE" id="PS50109">
    <property type="entry name" value="HIS_KIN"/>
    <property type="match status" value="1"/>
</dbReference>
<evidence type="ECO:0000256" key="4">
    <source>
        <dbReference type="ARBA" id="ARBA00022777"/>
    </source>
</evidence>
<name>A0ABP0PRG5_9DINO</name>
<feature type="compositionally biased region" description="Basic and acidic residues" evidence="9">
    <location>
        <begin position="218"/>
        <end position="229"/>
    </location>
</feature>
<accession>A0ABP0PRG5</accession>
<keyword evidence="6 8" id="KW-0496">Mitochondrion</keyword>
<keyword evidence="2 8" id="KW-0808">Transferase</keyword>
<dbReference type="InterPro" id="IPR018955">
    <property type="entry name" value="BCDHK/PDK_N"/>
</dbReference>
<keyword evidence="5 8" id="KW-0067">ATP-binding</keyword>
<dbReference type="Gene3D" id="1.20.140.20">
    <property type="entry name" value="Alpha-ketoacid/pyruvate dehydrogenase kinase, N-terminal domain"/>
    <property type="match status" value="1"/>
</dbReference>
<evidence type="ECO:0000256" key="3">
    <source>
        <dbReference type="ARBA" id="ARBA00022741"/>
    </source>
</evidence>
<feature type="domain" description="Histidine kinase" evidence="10">
    <location>
        <begin position="514"/>
        <end position="636"/>
    </location>
</feature>
<feature type="compositionally biased region" description="Low complexity" evidence="9">
    <location>
        <begin position="184"/>
        <end position="199"/>
    </location>
</feature>
<keyword evidence="3 8" id="KW-0547">Nucleotide-binding</keyword>
<dbReference type="PANTHER" id="PTHR11947:SF3">
    <property type="entry name" value="[PYRUVATE DEHYDROGENASE (ACETYL-TRANSFERRING)] KINASE, MITOCHONDRIAL"/>
    <property type="match status" value="1"/>
</dbReference>
<dbReference type="InterPro" id="IPR039028">
    <property type="entry name" value="BCKD/PDK"/>
</dbReference>
<dbReference type="EC" id="2.7.11.-" evidence="8"/>
<comment type="subcellular location">
    <subcellularLocation>
        <location evidence="8">Mitochondrion matrix</location>
    </subcellularLocation>
</comment>
<dbReference type="EMBL" id="CAXAMN010023583">
    <property type="protein sequence ID" value="CAK9078630.1"/>
    <property type="molecule type" value="Genomic_DNA"/>
</dbReference>
<dbReference type="Gene3D" id="3.30.565.10">
    <property type="entry name" value="Histidine kinase-like ATPase, C-terminal domain"/>
    <property type="match status" value="1"/>
</dbReference>
<comment type="catalytic activity">
    <reaction evidence="7">
        <text>L-seryl-[pyruvate dehydrogenase E1 alpha subunit] + ATP = O-phospho-L-seryl-[pyruvate dehydrogenase E1 alpha subunit] + ADP + H(+)</text>
        <dbReference type="Rhea" id="RHEA:23052"/>
        <dbReference type="Rhea" id="RHEA-COMP:13689"/>
        <dbReference type="Rhea" id="RHEA-COMP:13690"/>
        <dbReference type="ChEBI" id="CHEBI:15378"/>
        <dbReference type="ChEBI" id="CHEBI:29999"/>
        <dbReference type="ChEBI" id="CHEBI:30616"/>
        <dbReference type="ChEBI" id="CHEBI:83421"/>
        <dbReference type="ChEBI" id="CHEBI:456216"/>
        <dbReference type="EC" id="2.7.11.2"/>
    </reaction>
</comment>
<proteinExistence type="inferred from homology"/>
<dbReference type="Proteomes" id="UP001642484">
    <property type="component" value="Unassembled WGS sequence"/>
</dbReference>
<evidence type="ECO:0000256" key="6">
    <source>
        <dbReference type="ARBA" id="ARBA00023128"/>
    </source>
</evidence>
<dbReference type="Pfam" id="PF02518">
    <property type="entry name" value="HATPase_c"/>
    <property type="match status" value="1"/>
</dbReference>
<evidence type="ECO:0000256" key="9">
    <source>
        <dbReference type="SAM" id="MobiDB-lite"/>
    </source>
</evidence>
<sequence>MGSTMRLSLRMEQDAALTRQSELEERLRKTEAQLDALVQWKGFPKAWGGVGGVVLKLGVWGTGHEAKATRGDSVRYTKTPGSKEEKAESPYRQQGETALQVASELMRRLSAEENGSGGQERMDALIAESHQTSSGPGPTKRSPHALDPAGPKKVPERHTSPELLALPAPPTPKVRNGRRRPQFASASAAHTVAKAAQAEAEARQTRIRQLQQELVRQREALASKRRAPEDSGMAPESRPTEGEDRRRSALQLPQEERQMGEAEIHGEQALLFPRPKRRAREERLHEFLQAEVVFFASREPMLGKSITLRQILDAKTPEQAANLAYRELPIRYAQRILQIEALPEWQASRELVEVHRLYSENFKDIRLVELDVKELEPFTEVIETIKGRMKEVIPMLATAMRNLQWADGYSEAAIVQWLDAFFLSRIGTEMLTSQYMASAKPDAVALRRRRVGVVDFACDPVNICEQAARHARKLVKQHYDESADVEIVVESGVGGKSSFEIESRIRFPYVPNYLFYIMVELLKNSARATVEAQQENPGQRRPIVITVGADRREVAIRVWDQAGGIPFHAAEKVWSYMYSTASKAAREFDEQGTPLAGYGVGLPLSRLYARYLGGALYLQSMPGVGTCAYLYLKRLESEAREELPERSSVSSCSLV</sequence>
<evidence type="ECO:0000259" key="10">
    <source>
        <dbReference type="PROSITE" id="PS50109"/>
    </source>
</evidence>
<gene>
    <name evidence="11" type="ORF">CCMP2556_LOCUS38764</name>
</gene>
<evidence type="ECO:0000256" key="7">
    <source>
        <dbReference type="ARBA" id="ARBA00048201"/>
    </source>
</evidence>
<dbReference type="InterPro" id="IPR003594">
    <property type="entry name" value="HATPase_dom"/>
</dbReference>
<dbReference type="Pfam" id="PF10436">
    <property type="entry name" value="BCDHK_Adom3"/>
    <property type="match status" value="1"/>
</dbReference>
<evidence type="ECO:0000256" key="1">
    <source>
        <dbReference type="ARBA" id="ARBA00006155"/>
    </source>
</evidence>
<evidence type="ECO:0000313" key="11">
    <source>
        <dbReference type="EMBL" id="CAK9078630.1"/>
    </source>
</evidence>
<feature type="region of interest" description="Disordered" evidence="9">
    <location>
        <begin position="129"/>
        <end position="204"/>
    </location>
</feature>
<dbReference type="SMART" id="SM00387">
    <property type="entry name" value="HATPase_c"/>
    <property type="match status" value="1"/>
</dbReference>
<dbReference type="PANTHER" id="PTHR11947">
    <property type="entry name" value="PYRUVATE DEHYDROGENASE KINASE"/>
    <property type="match status" value="1"/>
</dbReference>
<comment type="similarity">
    <text evidence="1 8">Belongs to the PDK/BCKDK protein kinase family.</text>
</comment>
<dbReference type="InterPro" id="IPR036890">
    <property type="entry name" value="HATPase_C_sf"/>
</dbReference>
<evidence type="ECO:0000256" key="5">
    <source>
        <dbReference type="ARBA" id="ARBA00022840"/>
    </source>
</evidence>
<evidence type="ECO:0000313" key="12">
    <source>
        <dbReference type="Proteomes" id="UP001642484"/>
    </source>
</evidence>
<keyword evidence="4 8" id="KW-0418">Kinase</keyword>
<reference evidence="11 12" key="1">
    <citation type="submission" date="2024-02" db="EMBL/GenBank/DDBJ databases">
        <authorList>
            <person name="Chen Y."/>
            <person name="Shah S."/>
            <person name="Dougan E. K."/>
            <person name="Thang M."/>
            <person name="Chan C."/>
        </authorList>
    </citation>
    <scope>NUCLEOTIDE SEQUENCE [LARGE SCALE GENOMIC DNA]</scope>
</reference>
<organism evidence="11 12">
    <name type="scientific">Durusdinium trenchii</name>
    <dbReference type="NCBI Taxonomy" id="1381693"/>
    <lineage>
        <taxon>Eukaryota</taxon>
        <taxon>Sar</taxon>
        <taxon>Alveolata</taxon>
        <taxon>Dinophyceae</taxon>
        <taxon>Suessiales</taxon>
        <taxon>Symbiodiniaceae</taxon>
        <taxon>Durusdinium</taxon>
    </lineage>
</organism>
<evidence type="ECO:0000256" key="2">
    <source>
        <dbReference type="ARBA" id="ARBA00022679"/>
    </source>
</evidence>
<dbReference type="SUPFAM" id="SSF69012">
    <property type="entry name" value="alpha-ketoacid dehydrogenase kinase, N-terminal domain"/>
    <property type="match status" value="1"/>
</dbReference>
<keyword evidence="12" id="KW-1185">Reference proteome</keyword>
<evidence type="ECO:0000256" key="8">
    <source>
        <dbReference type="RuleBase" id="RU366032"/>
    </source>
</evidence>
<dbReference type="InterPro" id="IPR036784">
    <property type="entry name" value="AK/P_DHK_N_sf"/>
</dbReference>
<feature type="compositionally biased region" description="Basic and acidic residues" evidence="9">
    <location>
        <begin position="64"/>
        <end position="89"/>
    </location>
</feature>
<feature type="compositionally biased region" description="Basic and acidic residues" evidence="9">
    <location>
        <begin position="238"/>
        <end position="247"/>
    </location>
</feature>
<comment type="caution">
    <text evidence="11">The sequence shown here is derived from an EMBL/GenBank/DDBJ whole genome shotgun (WGS) entry which is preliminary data.</text>
</comment>